<organism evidence="1 2">
    <name type="scientific">Candidatus Falkowbacteria bacterium RIFOXYC2_FULL_36_12</name>
    <dbReference type="NCBI Taxonomy" id="1798002"/>
    <lineage>
        <taxon>Bacteria</taxon>
        <taxon>Candidatus Falkowiibacteriota</taxon>
    </lineage>
</organism>
<protein>
    <submittedName>
        <fullName evidence="1">Uncharacterized protein</fullName>
    </submittedName>
</protein>
<evidence type="ECO:0000313" key="2">
    <source>
        <dbReference type="Proteomes" id="UP000179001"/>
    </source>
</evidence>
<dbReference type="STRING" id="1798002.A2478_04545"/>
<dbReference type="EMBL" id="MFGJ01000007">
    <property type="protein sequence ID" value="OGF31726.1"/>
    <property type="molecule type" value="Genomic_DNA"/>
</dbReference>
<proteinExistence type="predicted"/>
<name>A0A1F5SZ14_9BACT</name>
<sequence length="100" mass="11496">MALPRPQEFNQGFDENGVREYKLQQKERSGPPLVPHETMAQLKKIEKKLHTGKITPKDIEFLKQVISAQLVSMPGGGIEPEPDFAEKDRIKKIRNRFNLD</sequence>
<accession>A0A1F5SZ14</accession>
<dbReference type="AlphaFoldDB" id="A0A1F5SZ14"/>
<comment type="caution">
    <text evidence="1">The sequence shown here is derived from an EMBL/GenBank/DDBJ whole genome shotgun (WGS) entry which is preliminary data.</text>
</comment>
<reference evidence="1 2" key="1">
    <citation type="journal article" date="2016" name="Nat. Commun.">
        <title>Thousands of microbial genomes shed light on interconnected biogeochemical processes in an aquifer system.</title>
        <authorList>
            <person name="Anantharaman K."/>
            <person name="Brown C.T."/>
            <person name="Hug L.A."/>
            <person name="Sharon I."/>
            <person name="Castelle C.J."/>
            <person name="Probst A.J."/>
            <person name="Thomas B.C."/>
            <person name="Singh A."/>
            <person name="Wilkins M.J."/>
            <person name="Karaoz U."/>
            <person name="Brodie E.L."/>
            <person name="Williams K.H."/>
            <person name="Hubbard S.S."/>
            <person name="Banfield J.F."/>
        </authorList>
    </citation>
    <scope>NUCLEOTIDE SEQUENCE [LARGE SCALE GENOMIC DNA]</scope>
</reference>
<gene>
    <name evidence="1" type="ORF">A2478_04545</name>
</gene>
<evidence type="ECO:0000313" key="1">
    <source>
        <dbReference type="EMBL" id="OGF31726.1"/>
    </source>
</evidence>
<dbReference type="Proteomes" id="UP000179001">
    <property type="component" value="Unassembled WGS sequence"/>
</dbReference>